<dbReference type="GO" id="GO:0016787">
    <property type="term" value="F:hydrolase activity"/>
    <property type="evidence" value="ECO:0007669"/>
    <property type="project" value="UniProtKB-KW"/>
</dbReference>
<dbReference type="AlphaFoldDB" id="A0A537J0S9"/>
<evidence type="ECO:0000259" key="1">
    <source>
        <dbReference type="Pfam" id="PF03819"/>
    </source>
</evidence>
<protein>
    <submittedName>
        <fullName evidence="2">Nucleotide pyrophosphohydrolase</fullName>
    </submittedName>
</protein>
<evidence type="ECO:0000313" key="3">
    <source>
        <dbReference type="Proteomes" id="UP000318834"/>
    </source>
</evidence>
<evidence type="ECO:0000313" key="2">
    <source>
        <dbReference type="EMBL" id="TMI77137.1"/>
    </source>
</evidence>
<comment type="caution">
    <text evidence="2">The sequence shown here is derived from an EMBL/GenBank/DDBJ whole genome shotgun (WGS) entry which is preliminary data.</text>
</comment>
<organism evidence="2 3">
    <name type="scientific">Candidatus Segetimicrobium genomatis</name>
    <dbReference type="NCBI Taxonomy" id="2569760"/>
    <lineage>
        <taxon>Bacteria</taxon>
        <taxon>Bacillati</taxon>
        <taxon>Candidatus Sysuimicrobiota</taxon>
        <taxon>Candidatus Sysuimicrobiia</taxon>
        <taxon>Candidatus Sysuimicrobiales</taxon>
        <taxon>Candidatus Segetimicrobiaceae</taxon>
        <taxon>Candidatus Segetimicrobium</taxon>
    </lineage>
</organism>
<dbReference type="Pfam" id="PF03819">
    <property type="entry name" value="MazG"/>
    <property type="match status" value="1"/>
</dbReference>
<name>A0A537J0S9_9BACT</name>
<dbReference type="PANTHER" id="PTHR42702">
    <property type="entry name" value="NUCLEOTIDE PYROPHOSPHOHYDROLASE"/>
    <property type="match status" value="1"/>
</dbReference>
<dbReference type="InterPro" id="IPR004518">
    <property type="entry name" value="MazG-like_dom"/>
</dbReference>
<keyword evidence="2" id="KW-0378">Hydrolase</keyword>
<dbReference type="CDD" id="cd11535">
    <property type="entry name" value="NTP-PPase_SsMazG"/>
    <property type="match status" value="1"/>
</dbReference>
<proteinExistence type="predicted"/>
<dbReference type="Gene3D" id="1.10.287.1080">
    <property type="entry name" value="MazG-like"/>
    <property type="match status" value="1"/>
</dbReference>
<dbReference type="Proteomes" id="UP000318834">
    <property type="component" value="Unassembled WGS sequence"/>
</dbReference>
<dbReference type="SUPFAM" id="SSF101386">
    <property type="entry name" value="all-alpha NTP pyrophosphatases"/>
    <property type="match status" value="1"/>
</dbReference>
<dbReference type="PANTHER" id="PTHR42702:SF1">
    <property type="entry name" value="REGULATORY PROTEIN FOR BETA-LACTAMASE"/>
    <property type="match status" value="1"/>
</dbReference>
<accession>A0A537J0S9</accession>
<sequence>MHLREFQQSIEAIYGARDRQRGTDGTFRWLVEEVGELARAIRDGDPDAAQMEISDVLAWTVSVASLCGVDVEQAASRYAQVCPKCHYAPCVCAVEPRF</sequence>
<dbReference type="EMBL" id="VBAP01000006">
    <property type="protein sequence ID" value="TMI77137.1"/>
    <property type="molecule type" value="Genomic_DNA"/>
</dbReference>
<feature type="domain" description="NTP pyrophosphohydrolase MazG-like" evidence="1">
    <location>
        <begin position="26"/>
        <end position="78"/>
    </location>
</feature>
<reference evidence="2 3" key="1">
    <citation type="journal article" date="2019" name="Nat. Microbiol.">
        <title>Mediterranean grassland soil C-N compound turnover is dependent on rainfall and depth, and is mediated by genomically divergent microorganisms.</title>
        <authorList>
            <person name="Diamond S."/>
            <person name="Andeer P.F."/>
            <person name="Li Z."/>
            <person name="Crits-Christoph A."/>
            <person name="Burstein D."/>
            <person name="Anantharaman K."/>
            <person name="Lane K.R."/>
            <person name="Thomas B.C."/>
            <person name="Pan C."/>
            <person name="Northen T.R."/>
            <person name="Banfield J.F."/>
        </authorList>
    </citation>
    <scope>NUCLEOTIDE SEQUENCE [LARGE SCALE GENOMIC DNA]</scope>
    <source>
        <strain evidence="2">NP_8</strain>
    </source>
</reference>
<gene>
    <name evidence="2" type="ORF">E6H05_01145</name>
</gene>